<proteinExistence type="predicted"/>
<dbReference type="EMBL" id="FXYF01000002">
    <property type="protein sequence ID" value="SMX36641.1"/>
    <property type="molecule type" value="Genomic_DNA"/>
</dbReference>
<keyword evidence="1" id="KW-0812">Transmembrane</keyword>
<reference evidence="2 3" key="1">
    <citation type="submission" date="2017-05" db="EMBL/GenBank/DDBJ databases">
        <authorList>
            <person name="Song R."/>
            <person name="Chenine A.L."/>
            <person name="Ruprecht R.M."/>
        </authorList>
    </citation>
    <scope>NUCLEOTIDE SEQUENCE [LARGE SCALE GENOMIC DNA]</scope>
    <source>
        <strain evidence="2 3">CECT 8898</strain>
    </source>
</reference>
<accession>A0A238K145</accession>
<name>A0A238K145_9RHOB</name>
<dbReference type="AlphaFoldDB" id="A0A238K145"/>
<sequence length="59" mass="6213">MAMTGQEMRTRVAVAGDVMAMPKPPISMLQYRELAAFSAVFVGLGLVGGALDALVRAVF</sequence>
<dbReference type="Proteomes" id="UP000207598">
    <property type="component" value="Unassembled WGS sequence"/>
</dbReference>
<keyword evidence="1" id="KW-0472">Membrane</keyword>
<evidence type="ECO:0000313" key="2">
    <source>
        <dbReference type="EMBL" id="SMX36641.1"/>
    </source>
</evidence>
<protein>
    <submittedName>
        <fullName evidence="2">Uncharacterized protein</fullName>
    </submittedName>
</protein>
<organism evidence="2 3">
    <name type="scientific">Maliponia aquimaris</name>
    <dbReference type="NCBI Taxonomy" id="1673631"/>
    <lineage>
        <taxon>Bacteria</taxon>
        <taxon>Pseudomonadati</taxon>
        <taxon>Pseudomonadota</taxon>
        <taxon>Alphaproteobacteria</taxon>
        <taxon>Rhodobacterales</taxon>
        <taxon>Paracoccaceae</taxon>
        <taxon>Maliponia</taxon>
    </lineage>
</organism>
<gene>
    <name evidence="2" type="ORF">MAA8898_00942</name>
</gene>
<evidence type="ECO:0000256" key="1">
    <source>
        <dbReference type="SAM" id="Phobius"/>
    </source>
</evidence>
<feature type="transmembrane region" description="Helical" evidence="1">
    <location>
        <begin position="34"/>
        <end position="55"/>
    </location>
</feature>
<evidence type="ECO:0000313" key="3">
    <source>
        <dbReference type="Proteomes" id="UP000207598"/>
    </source>
</evidence>
<dbReference type="RefSeq" id="WP_094019799.1">
    <property type="nucleotide sequence ID" value="NZ_FXYF01000002.1"/>
</dbReference>
<keyword evidence="3" id="KW-1185">Reference proteome</keyword>
<keyword evidence="1" id="KW-1133">Transmembrane helix</keyword>